<accession>A0A286FBL8</accession>
<dbReference type="EMBL" id="OCNH01000001">
    <property type="protein sequence ID" value="SOD80625.1"/>
    <property type="molecule type" value="Genomic_DNA"/>
</dbReference>
<feature type="domain" description="Pyridoxamine 5'-phosphate oxidase Alr4036 family FMN-binding" evidence="2">
    <location>
        <begin position="28"/>
        <end position="119"/>
    </location>
</feature>
<evidence type="ECO:0000256" key="1">
    <source>
        <dbReference type="SAM" id="MobiDB-lite"/>
    </source>
</evidence>
<dbReference type="AlphaFoldDB" id="A0A286FBL8"/>
<evidence type="ECO:0000313" key="4">
    <source>
        <dbReference type="Proteomes" id="UP000219452"/>
    </source>
</evidence>
<evidence type="ECO:0000313" key="3">
    <source>
        <dbReference type="EMBL" id="SOD80625.1"/>
    </source>
</evidence>
<protein>
    <submittedName>
        <fullName evidence="3">Pyridoxamine 5'-phosphate oxidase</fullName>
    </submittedName>
</protein>
<dbReference type="Pfam" id="PF12766">
    <property type="entry name" value="Pyridox_oxase_2"/>
    <property type="match status" value="1"/>
</dbReference>
<feature type="region of interest" description="Disordered" evidence="1">
    <location>
        <begin position="142"/>
        <end position="173"/>
    </location>
</feature>
<dbReference type="Proteomes" id="UP000219452">
    <property type="component" value="Unassembled WGS sequence"/>
</dbReference>
<organism evidence="3 4">
    <name type="scientific">Spirosoma fluviale</name>
    <dbReference type="NCBI Taxonomy" id="1597977"/>
    <lineage>
        <taxon>Bacteria</taxon>
        <taxon>Pseudomonadati</taxon>
        <taxon>Bacteroidota</taxon>
        <taxon>Cytophagia</taxon>
        <taxon>Cytophagales</taxon>
        <taxon>Cytophagaceae</taxon>
        <taxon>Spirosoma</taxon>
    </lineage>
</organism>
<gene>
    <name evidence="3" type="ORF">SAMN06269250_1496</name>
</gene>
<proteinExistence type="predicted"/>
<sequence length="218" mass="24546">MPTFIRMTSPEPSVYPGPTHSLADIAKASWQQLASVLDERTDASPAPGFKTMIVASRTETSADARTVVLRKVDTDRKYIWFHTDVRAAKVMQFEAFPAATLLFWDETLRTQLRFTVETHLHSDDYIADEHWKEVGVGSRKNYLSEQEPGSEQPAPYPGFPPALGANLPTPEASEAGRPNFAVIECRVLAMDYLRLSREGQVRAKFQYEPESKMTWLAP</sequence>
<dbReference type="InterPro" id="IPR012349">
    <property type="entry name" value="Split_barrel_FMN-bd"/>
</dbReference>
<keyword evidence="4" id="KW-1185">Reference proteome</keyword>
<dbReference type="SUPFAM" id="SSF50475">
    <property type="entry name" value="FMN-binding split barrel"/>
    <property type="match status" value="1"/>
</dbReference>
<dbReference type="GO" id="GO:0010181">
    <property type="term" value="F:FMN binding"/>
    <property type="evidence" value="ECO:0007669"/>
    <property type="project" value="InterPro"/>
</dbReference>
<dbReference type="InterPro" id="IPR024624">
    <property type="entry name" value="Pyridox_Oxase_Alr4036_FMN-bd"/>
</dbReference>
<dbReference type="Gene3D" id="2.30.110.10">
    <property type="entry name" value="Electron Transport, Fmn-binding Protein, Chain A"/>
    <property type="match status" value="1"/>
</dbReference>
<name>A0A286FBL8_9BACT</name>
<evidence type="ECO:0000259" key="2">
    <source>
        <dbReference type="Pfam" id="PF12766"/>
    </source>
</evidence>
<reference evidence="4" key="1">
    <citation type="submission" date="2017-09" db="EMBL/GenBank/DDBJ databases">
        <authorList>
            <person name="Varghese N."/>
            <person name="Submissions S."/>
        </authorList>
    </citation>
    <scope>NUCLEOTIDE SEQUENCE [LARGE SCALE GENOMIC DNA]</scope>
    <source>
        <strain evidence="4">DSM 29961</strain>
    </source>
</reference>